<dbReference type="EMBL" id="QKKF02017343">
    <property type="protein sequence ID" value="RZF40994.1"/>
    <property type="molecule type" value="Genomic_DNA"/>
</dbReference>
<feature type="region of interest" description="Disordered" evidence="1">
    <location>
        <begin position="209"/>
        <end position="230"/>
    </location>
</feature>
<organism evidence="3 4">
    <name type="scientific">Laodelphax striatellus</name>
    <name type="common">Small brown planthopper</name>
    <name type="synonym">Delphax striatella</name>
    <dbReference type="NCBI Taxonomy" id="195883"/>
    <lineage>
        <taxon>Eukaryota</taxon>
        <taxon>Metazoa</taxon>
        <taxon>Ecdysozoa</taxon>
        <taxon>Arthropoda</taxon>
        <taxon>Hexapoda</taxon>
        <taxon>Insecta</taxon>
        <taxon>Pterygota</taxon>
        <taxon>Neoptera</taxon>
        <taxon>Paraneoptera</taxon>
        <taxon>Hemiptera</taxon>
        <taxon>Auchenorrhyncha</taxon>
        <taxon>Fulgoroidea</taxon>
        <taxon>Delphacidae</taxon>
        <taxon>Criomorphinae</taxon>
        <taxon>Laodelphax</taxon>
    </lineage>
</organism>
<reference evidence="3 4" key="1">
    <citation type="journal article" date="2017" name="Gigascience">
        <title>Genome sequence of the small brown planthopper, Laodelphax striatellus.</title>
        <authorList>
            <person name="Zhu J."/>
            <person name="Jiang F."/>
            <person name="Wang X."/>
            <person name="Yang P."/>
            <person name="Bao Y."/>
            <person name="Zhao W."/>
            <person name="Wang W."/>
            <person name="Lu H."/>
            <person name="Wang Q."/>
            <person name="Cui N."/>
            <person name="Li J."/>
            <person name="Chen X."/>
            <person name="Luo L."/>
            <person name="Yu J."/>
            <person name="Kang L."/>
            <person name="Cui F."/>
        </authorList>
    </citation>
    <scope>NUCLEOTIDE SEQUENCE [LARGE SCALE GENOMIC DNA]</scope>
    <source>
        <strain evidence="3">Lst14</strain>
    </source>
</reference>
<feature type="compositionally biased region" description="Low complexity" evidence="1">
    <location>
        <begin position="355"/>
        <end position="371"/>
    </location>
</feature>
<keyword evidence="2" id="KW-0812">Transmembrane</keyword>
<gene>
    <name evidence="3" type="ORF">LSTR_LSTR006297</name>
</gene>
<keyword evidence="4" id="KW-1185">Reference proteome</keyword>
<sequence>MLEHPVKAVVTPSYCTLFATRILPAANANEPILCTSALSKAVPNRSGWRTMPSTTKHAVFTDQNAACIQNTHNAILQCKPGYHTDLVVLTTDMPTLLSVATGLAVFTALICFVLKLFVGSRPRHYADANLAPTSLLFTSEGGIPLAVHGVRPASRASSERSGGGGVGRSIGDYSHSQRGSRGVLIPSSRAGAARAAAILLISCQLSPSAPDKAPTAHHQASVHSSASSLRSFSAKRYERENEMRLAAAAAKAAKAVSPGQRSADPLLLLANGNEAQSEDELKPSADWTSKSSEMLLAKDDEVGVGVVGGRDGGGGRKPSETPITQNLFSSSRAANPTTTTGQMSTSLPIPLYENPLALLPTSTSGSTSASGEWDAPPPKQTQT</sequence>
<evidence type="ECO:0000256" key="1">
    <source>
        <dbReference type="SAM" id="MobiDB-lite"/>
    </source>
</evidence>
<dbReference type="STRING" id="195883.A0A482X5D6"/>
<accession>A0A482X5D6</accession>
<protein>
    <submittedName>
        <fullName evidence="3">Uncharacterized protein</fullName>
    </submittedName>
</protein>
<feature type="compositionally biased region" description="Polar residues" evidence="1">
    <location>
        <begin position="321"/>
        <end position="347"/>
    </location>
</feature>
<dbReference type="AlphaFoldDB" id="A0A482X5D6"/>
<feature type="region of interest" description="Disordered" evidence="1">
    <location>
        <begin position="154"/>
        <end position="181"/>
    </location>
</feature>
<feature type="transmembrane region" description="Helical" evidence="2">
    <location>
        <begin position="96"/>
        <end position="118"/>
    </location>
</feature>
<keyword evidence="2" id="KW-0472">Membrane</keyword>
<evidence type="ECO:0000313" key="4">
    <source>
        <dbReference type="Proteomes" id="UP000291343"/>
    </source>
</evidence>
<dbReference type="InParanoid" id="A0A482X5D6"/>
<feature type="compositionally biased region" description="Low complexity" evidence="1">
    <location>
        <begin position="216"/>
        <end position="230"/>
    </location>
</feature>
<keyword evidence="2" id="KW-1133">Transmembrane helix</keyword>
<evidence type="ECO:0000313" key="3">
    <source>
        <dbReference type="EMBL" id="RZF40994.1"/>
    </source>
</evidence>
<evidence type="ECO:0000256" key="2">
    <source>
        <dbReference type="SAM" id="Phobius"/>
    </source>
</evidence>
<comment type="caution">
    <text evidence="3">The sequence shown here is derived from an EMBL/GenBank/DDBJ whole genome shotgun (WGS) entry which is preliminary data.</text>
</comment>
<proteinExistence type="predicted"/>
<dbReference type="Proteomes" id="UP000291343">
    <property type="component" value="Unassembled WGS sequence"/>
</dbReference>
<name>A0A482X5D6_LAOST</name>
<feature type="region of interest" description="Disordered" evidence="1">
    <location>
        <begin position="300"/>
        <end position="383"/>
    </location>
</feature>
<dbReference type="OrthoDB" id="6345081at2759"/>